<sequence length="66" mass="7235">MILLLDAPDRECVVLFDGAFRITFVVTANGHEVCDVGRFFGGCPEECGLVHVFVSEMSVAFAIRVE</sequence>
<gene>
    <name evidence="1" type="ordered locus">FSU_0615</name>
</gene>
<dbReference type="AlphaFoldDB" id="D9S788"/>
<name>D9S788_FIBSS</name>
<evidence type="ECO:0000313" key="1">
    <source>
        <dbReference type="EMBL" id="ADL26916.1"/>
    </source>
</evidence>
<protein>
    <submittedName>
        <fullName evidence="1">Cytochrome c oxidase domain protein</fullName>
    </submittedName>
</protein>
<evidence type="ECO:0000313" key="2">
    <source>
        <dbReference type="Proteomes" id="UP000000517"/>
    </source>
</evidence>
<dbReference type="Proteomes" id="UP000000517">
    <property type="component" value="Chromosome"/>
</dbReference>
<proteinExistence type="predicted"/>
<accession>D9S788</accession>
<dbReference type="STRING" id="59374.FSU_0615"/>
<dbReference type="EMBL" id="CP002158">
    <property type="protein sequence ID" value="ADL26916.1"/>
    <property type="molecule type" value="Genomic_DNA"/>
</dbReference>
<dbReference type="KEGG" id="fsc:FSU_0615"/>
<dbReference type="HOGENOM" id="CLU_2824770_0_0_0"/>
<reference evidence="2" key="1">
    <citation type="submission" date="2010-08" db="EMBL/GenBank/DDBJ databases">
        <title>Complete sequence of Fibrobacter succinogenes subsp. succinogenes S85.</title>
        <authorList>
            <person name="Durkin A.S."/>
            <person name="Nelson K.E."/>
            <person name="Morrison M."/>
            <person name="Forsberg C.W."/>
            <person name="Wilson D.B."/>
            <person name="Russell J.B."/>
            <person name="Cann I.K.O."/>
            <person name="Mackie R.I."/>
            <person name="White B.A."/>
        </authorList>
    </citation>
    <scope>NUCLEOTIDE SEQUENCE [LARGE SCALE GENOMIC DNA]</scope>
    <source>
        <strain evidence="2">ATCC 19169 / S85</strain>
    </source>
</reference>
<organism evidence="1 2">
    <name type="scientific">Fibrobacter succinogenes (strain ATCC 19169 / S85)</name>
    <dbReference type="NCBI Taxonomy" id="59374"/>
    <lineage>
        <taxon>Bacteria</taxon>
        <taxon>Pseudomonadati</taxon>
        <taxon>Fibrobacterota</taxon>
        <taxon>Fibrobacteria</taxon>
        <taxon>Fibrobacterales</taxon>
        <taxon>Fibrobacteraceae</taxon>
        <taxon>Fibrobacter</taxon>
    </lineage>
</organism>